<organism evidence="10 11">
    <name type="scientific">Tamlana crocina</name>
    <dbReference type="NCBI Taxonomy" id="393006"/>
    <lineage>
        <taxon>Bacteria</taxon>
        <taxon>Pseudomonadati</taxon>
        <taxon>Bacteroidota</taxon>
        <taxon>Flavobacteriia</taxon>
        <taxon>Flavobacteriales</taxon>
        <taxon>Flavobacteriaceae</taxon>
        <taxon>Tamlana</taxon>
    </lineage>
</organism>
<evidence type="ECO:0000259" key="8">
    <source>
        <dbReference type="Pfam" id="PF01551"/>
    </source>
</evidence>
<evidence type="ECO:0000256" key="6">
    <source>
        <dbReference type="ARBA" id="ARBA00022833"/>
    </source>
</evidence>
<evidence type="ECO:0000256" key="4">
    <source>
        <dbReference type="ARBA" id="ARBA00022723"/>
    </source>
</evidence>
<sequence>MDRERERHVGNRYLIMLLAFAAFFVGCKDEEKALVEKPEEIVEEEVEEITEFGFKLDDYIVKRDTVKAGESFGEILERNNVGYPKIFHIAEKTKEVYNIARFFQKGKPYAILCAKDSIETPKSFIYQPSLEEYVVINFADSIHAYADRKPIKYVEKTVTGVINSSISVTLDEKGVSPVLTNKLADEIYAWTIDFRRLQPGDRFKVIYTDKYIDDSIYTGIHNVKAAYFEHNSEPFYAFRFMTDSVKGIVDYFNEDAKNLRRAFLKAPVKFSRISSRYNLKRRIAVYGFKVRPHKGTDFAAPIGTPIMATANGTVTKSEYRGGNGNYVKIRHNATYETQYLHMRKRKVKVGDFVKQGDVIGWVGMTGNTGGPHVCYRFWVNGKQVDPFKQKLPEAKPISDSLKVKYLDFIAPIKYQLDNLYFKPQIKDEEKPKQPIITQANS</sequence>
<comment type="cofactor">
    <cofactor evidence="1">
        <name>Zn(2+)</name>
        <dbReference type="ChEBI" id="CHEBI:29105"/>
    </cofactor>
</comment>
<keyword evidence="6" id="KW-0862">Zinc</keyword>
<evidence type="ECO:0000256" key="3">
    <source>
        <dbReference type="ARBA" id="ARBA00022670"/>
    </source>
</evidence>
<dbReference type="EMBL" id="JAAVJS010000008">
    <property type="protein sequence ID" value="NJX15270.1"/>
    <property type="molecule type" value="Genomic_DNA"/>
</dbReference>
<dbReference type="Pfam" id="PF01551">
    <property type="entry name" value="Peptidase_M23"/>
    <property type="match status" value="1"/>
</dbReference>
<keyword evidence="11" id="KW-1185">Reference proteome</keyword>
<dbReference type="PANTHER" id="PTHR21666:SF288">
    <property type="entry name" value="CELL DIVISION PROTEIN YTFB"/>
    <property type="match status" value="1"/>
</dbReference>
<dbReference type="InterPro" id="IPR050570">
    <property type="entry name" value="Cell_wall_metabolism_enzyme"/>
</dbReference>
<dbReference type="Gene3D" id="3.10.450.350">
    <property type="match status" value="1"/>
</dbReference>
<comment type="caution">
    <text evidence="10">The sequence shown here is derived from an EMBL/GenBank/DDBJ whole genome shotgun (WGS) entry which is preliminary data.</text>
</comment>
<dbReference type="RefSeq" id="WP_167917517.1">
    <property type="nucleotide sequence ID" value="NZ_JAAVJS010000008.1"/>
</dbReference>
<reference evidence="10 11" key="1">
    <citation type="submission" date="2020-03" db="EMBL/GenBank/DDBJ databases">
        <title>Tamlana sp. nov, isolated from XXX.</title>
        <authorList>
            <person name="Cao W.R."/>
        </authorList>
    </citation>
    <scope>NUCLEOTIDE SEQUENCE [LARGE SCALE GENOMIC DNA]</scope>
    <source>
        <strain evidence="10 11">HST1-43</strain>
    </source>
</reference>
<evidence type="ECO:0000256" key="5">
    <source>
        <dbReference type="ARBA" id="ARBA00022801"/>
    </source>
</evidence>
<keyword evidence="3" id="KW-0645">Protease</keyword>
<protein>
    <submittedName>
        <fullName evidence="10">Peptidoglycan DD-metalloendopeptidase family protein</fullName>
    </submittedName>
</protein>
<evidence type="ECO:0000256" key="7">
    <source>
        <dbReference type="ARBA" id="ARBA00023049"/>
    </source>
</evidence>
<evidence type="ECO:0000256" key="1">
    <source>
        <dbReference type="ARBA" id="ARBA00001947"/>
    </source>
</evidence>
<dbReference type="PANTHER" id="PTHR21666">
    <property type="entry name" value="PEPTIDASE-RELATED"/>
    <property type="match status" value="1"/>
</dbReference>
<dbReference type="SUPFAM" id="SSF51261">
    <property type="entry name" value="Duplicated hybrid motif"/>
    <property type="match status" value="1"/>
</dbReference>
<comment type="subcellular location">
    <subcellularLocation>
        <location evidence="2">Cell envelope</location>
    </subcellularLocation>
</comment>
<feature type="domain" description="M23ase beta-sheet core" evidence="8">
    <location>
        <begin position="292"/>
        <end position="386"/>
    </location>
</feature>
<dbReference type="Gene3D" id="2.70.70.10">
    <property type="entry name" value="Glucose Permease (Domain IIA)"/>
    <property type="match status" value="1"/>
</dbReference>
<keyword evidence="4" id="KW-0479">Metal-binding</keyword>
<keyword evidence="7" id="KW-0482">Metalloprotease</keyword>
<accession>A0ABX1DA68</accession>
<evidence type="ECO:0000256" key="2">
    <source>
        <dbReference type="ARBA" id="ARBA00004196"/>
    </source>
</evidence>
<name>A0ABX1DA68_9FLAO</name>
<dbReference type="PROSITE" id="PS51257">
    <property type="entry name" value="PROKAR_LIPOPROTEIN"/>
    <property type="match status" value="1"/>
</dbReference>
<dbReference type="InterPro" id="IPR045834">
    <property type="entry name" value="Csd3_N2"/>
</dbReference>
<proteinExistence type="predicted"/>
<dbReference type="InterPro" id="IPR011055">
    <property type="entry name" value="Dup_hybrid_motif"/>
</dbReference>
<dbReference type="InterPro" id="IPR016047">
    <property type="entry name" value="M23ase_b-sheet_dom"/>
</dbReference>
<dbReference type="Pfam" id="PF19425">
    <property type="entry name" value="Csd3_N2"/>
    <property type="match status" value="1"/>
</dbReference>
<gene>
    <name evidence="10" type="ORF">HC176_07185</name>
</gene>
<evidence type="ECO:0000313" key="10">
    <source>
        <dbReference type="EMBL" id="NJX15270.1"/>
    </source>
</evidence>
<keyword evidence="5" id="KW-0378">Hydrolase</keyword>
<dbReference type="CDD" id="cd12797">
    <property type="entry name" value="M23_peptidase"/>
    <property type="match status" value="1"/>
</dbReference>
<evidence type="ECO:0000313" key="11">
    <source>
        <dbReference type="Proteomes" id="UP000760545"/>
    </source>
</evidence>
<feature type="domain" description="Csd3-like second N-terminal" evidence="9">
    <location>
        <begin position="153"/>
        <end position="278"/>
    </location>
</feature>
<evidence type="ECO:0000259" key="9">
    <source>
        <dbReference type="Pfam" id="PF19425"/>
    </source>
</evidence>
<dbReference type="Proteomes" id="UP000760545">
    <property type="component" value="Unassembled WGS sequence"/>
</dbReference>